<evidence type="ECO:0000256" key="4">
    <source>
        <dbReference type="SAM" id="MobiDB-lite"/>
    </source>
</evidence>
<dbReference type="InterPro" id="IPR035979">
    <property type="entry name" value="RBD_domain_sf"/>
</dbReference>
<keyword evidence="7" id="KW-1185">Reference proteome</keyword>
<dbReference type="PANTHER" id="PTHR13976">
    <property type="entry name" value="HETEROGENEOUS NUCLEAR RIBONUCLEOPROTEIN-RELATED"/>
    <property type="match status" value="1"/>
</dbReference>
<dbReference type="InterPro" id="IPR000504">
    <property type="entry name" value="RRM_dom"/>
</dbReference>
<evidence type="ECO:0000313" key="6">
    <source>
        <dbReference type="EMBL" id="KAJ8288141.1"/>
    </source>
</evidence>
<evidence type="ECO:0000259" key="5">
    <source>
        <dbReference type="PROSITE" id="PS50102"/>
    </source>
</evidence>
<dbReference type="AlphaFoldDB" id="A0A9Q1E1Y2"/>
<dbReference type="Gene3D" id="3.30.70.330">
    <property type="match status" value="5"/>
</dbReference>
<proteinExistence type="predicted"/>
<feature type="region of interest" description="Disordered" evidence="4">
    <location>
        <begin position="375"/>
        <end position="396"/>
    </location>
</feature>
<dbReference type="InterPro" id="IPR012677">
    <property type="entry name" value="Nucleotide-bd_a/b_plait_sf"/>
</dbReference>
<dbReference type="SUPFAM" id="SSF54928">
    <property type="entry name" value="RNA-binding domain, RBD"/>
    <property type="match status" value="3"/>
</dbReference>
<protein>
    <recommendedName>
        <fullName evidence="5">RRM domain-containing protein</fullName>
    </recommendedName>
</protein>
<feature type="domain" description="RRM" evidence="5">
    <location>
        <begin position="403"/>
        <end position="480"/>
    </location>
</feature>
<keyword evidence="1" id="KW-0677">Repeat</keyword>
<dbReference type="Pfam" id="PF00076">
    <property type="entry name" value="RRM_1"/>
    <property type="match status" value="3"/>
</dbReference>
<dbReference type="InterPro" id="IPR047188">
    <property type="entry name" value="RRM4_RBM12B"/>
</dbReference>
<dbReference type="PROSITE" id="PS50102">
    <property type="entry name" value="RRM"/>
    <property type="match status" value="3"/>
</dbReference>
<evidence type="ECO:0000256" key="3">
    <source>
        <dbReference type="PROSITE-ProRule" id="PRU00176"/>
    </source>
</evidence>
<dbReference type="InterPro" id="IPR050666">
    <property type="entry name" value="ESRP"/>
</dbReference>
<evidence type="ECO:0000256" key="2">
    <source>
        <dbReference type="ARBA" id="ARBA00022884"/>
    </source>
</evidence>
<dbReference type="Proteomes" id="UP001152803">
    <property type="component" value="Unassembled WGS sequence"/>
</dbReference>
<sequence>MAVVIRLQGLKTNAGSEDIRNFFTGLKIPDGGVHIIGGPLEEAFIIFASDDHARRAMTRSGGCIKGSPVNLLLSSKAEMQNVLEENTKRTEMSKSRVYNDGFRRAESNIPSLFAENLSVEVRRIDRLEMDGISGPAFREDMPVHQTRKVLAVGNDGFYLHLQGLPFSITREDVRAFFQGLLVKGIILMKNRHGQQNGMGIVKFGTTRDAYEGLKRDRQYIGNRFIEINSCSEKQWIEAGGSVGPYVDNTHEFLRESPPPNVEKRYHRQRTRSISPVGYRSRSSSPSDEYCILMENLSYSVEKRDLKGFFRPVELKEDQILHLHDKNGRRTRAAFVLFRSLKDYCAGLTRHKATLSNRTIYVSPISKEKMVAMLEAPEQKAEKPSTSQDRSQRSQRPKYESERICVYVRNLPFDVRKIEIMDFFQGFGIPEEMVHLLCDEKGAGLGEALVTFNSEEEALRAESLHGQRFLGSEVMLKCISRMQMQEFGVKEHPRKSPDLPLRMRGPEGYSARRRVSNFPLDGEYPDIEIPSDVHVPLINLPVRSHGSSSRFDSRKDARDAFVDRESGSAQRGLGNQFDGPACLKLMNLPLNITIEEIYDFCYGYSVIPGSVSLQYDRNGAPKGCASVVFESRQEAQTAIQDLSGRPIGTKRIKLLFL</sequence>
<comment type="caution">
    <text evidence="6">The sequence shown here is derived from an EMBL/GenBank/DDBJ whole genome shotgun (WGS) entry which is preliminary data.</text>
</comment>
<dbReference type="SMART" id="SM00360">
    <property type="entry name" value="RRM"/>
    <property type="match status" value="5"/>
</dbReference>
<name>A0A9Q1E1Y2_CONCO</name>
<dbReference type="CDD" id="cd12748">
    <property type="entry name" value="RRM4_RBM12B"/>
    <property type="match status" value="1"/>
</dbReference>
<evidence type="ECO:0000313" key="7">
    <source>
        <dbReference type="Proteomes" id="UP001152803"/>
    </source>
</evidence>
<dbReference type="EMBL" id="JAFJMO010000001">
    <property type="protein sequence ID" value="KAJ8288141.1"/>
    <property type="molecule type" value="Genomic_DNA"/>
</dbReference>
<organism evidence="6 7">
    <name type="scientific">Conger conger</name>
    <name type="common">Conger eel</name>
    <name type="synonym">Muraena conger</name>
    <dbReference type="NCBI Taxonomy" id="82655"/>
    <lineage>
        <taxon>Eukaryota</taxon>
        <taxon>Metazoa</taxon>
        <taxon>Chordata</taxon>
        <taxon>Craniata</taxon>
        <taxon>Vertebrata</taxon>
        <taxon>Euteleostomi</taxon>
        <taxon>Actinopterygii</taxon>
        <taxon>Neopterygii</taxon>
        <taxon>Teleostei</taxon>
        <taxon>Anguilliformes</taxon>
        <taxon>Congridae</taxon>
        <taxon>Conger</taxon>
    </lineage>
</organism>
<accession>A0A9Q1E1Y2</accession>
<gene>
    <name evidence="6" type="ORF">COCON_G00008000</name>
</gene>
<feature type="domain" description="RRM" evidence="5">
    <location>
        <begin position="157"/>
        <end position="232"/>
    </location>
</feature>
<keyword evidence="2 3" id="KW-0694">RNA-binding</keyword>
<dbReference type="OrthoDB" id="2588702at2759"/>
<dbReference type="GO" id="GO:0003723">
    <property type="term" value="F:RNA binding"/>
    <property type="evidence" value="ECO:0007669"/>
    <property type="project" value="UniProtKB-UniRule"/>
</dbReference>
<feature type="domain" description="RRM" evidence="5">
    <location>
        <begin position="580"/>
        <end position="656"/>
    </location>
</feature>
<evidence type="ECO:0000256" key="1">
    <source>
        <dbReference type="ARBA" id="ARBA00022737"/>
    </source>
</evidence>
<reference evidence="6" key="1">
    <citation type="journal article" date="2023" name="Science">
        <title>Genome structures resolve the early diversification of teleost fishes.</title>
        <authorList>
            <person name="Parey E."/>
            <person name="Louis A."/>
            <person name="Montfort J."/>
            <person name="Bouchez O."/>
            <person name="Roques C."/>
            <person name="Iampietro C."/>
            <person name="Lluch J."/>
            <person name="Castinel A."/>
            <person name="Donnadieu C."/>
            <person name="Desvignes T."/>
            <person name="Floi Bucao C."/>
            <person name="Jouanno E."/>
            <person name="Wen M."/>
            <person name="Mejri S."/>
            <person name="Dirks R."/>
            <person name="Jansen H."/>
            <person name="Henkel C."/>
            <person name="Chen W.J."/>
            <person name="Zahm M."/>
            <person name="Cabau C."/>
            <person name="Klopp C."/>
            <person name="Thompson A.W."/>
            <person name="Robinson-Rechavi M."/>
            <person name="Braasch I."/>
            <person name="Lecointre G."/>
            <person name="Bobe J."/>
            <person name="Postlethwait J.H."/>
            <person name="Berthelot C."/>
            <person name="Roest Crollius H."/>
            <person name="Guiguen Y."/>
        </authorList>
    </citation>
    <scope>NUCLEOTIDE SEQUENCE</scope>
    <source>
        <strain evidence="6">Concon-B</strain>
    </source>
</reference>